<feature type="region of interest" description="Disordered" evidence="1">
    <location>
        <begin position="1"/>
        <end position="91"/>
    </location>
</feature>
<sequence>MSELRPLTHGQYGNDDVHNSAQGTVKNNEDPKTNREPTSNLLQDSTQQLATSPSPPSPSPKSVSAGPQGAHYHRTSLQSTHHASLQEEGEIGGRTIHLLRMELEKEKKLKAEAESELAAALRRKKAVLREKAALEEERKKFSAVMSRHEKEGNTLRKNLRPDGGSE</sequence>
<proteinExistence type="predicted"/>
<evidence type="ECO:0000313" key="2">
    <source>
        <dbReference type="EMBL" id="GMH96394.1"/>
    </source>
</evidence>
<protein>
    <submittedName>
        <fullName evidence="2">Uncharacterized protein</fullName>
    </submittedName>
</protein>
<accession>A0A9W7EXR1</accession>
<comment type="caution">
    <text evidence="2">The sequence shown here is derived from an EMBL/GenBank/DDBJ whole genome shotgun (WGS) entry which is preliminary data.</text>
</comment>
<evidence type="ECO:0000313" key="3">
    <source>
        <dbReference type="Proteomes" id="UP001165160"/>
    </source>
</evidence>
<dbReference type="EMBL" id="BRXX01000183">
    <property type="protein sequence ID" value="GMH96394.1"/>
    <property type="molecule type" value="Genomic_DNA"/>
</dbReference>
<feature type="region of interest" description="Disordered" evidence="1">
    <location>
        <begin position="143"/>
        <end position="166"/>
    </location>
</feature>
<evidence type="ECO:0000256" key="1">
    <source>
        <dbReference type="SAM" id="MobiDB-lite"/>
    </source>
</evidence>
<reference evidence="3" key="1">
    <citation type="journal article" date="2023" name="Commun. Biol.">
        <title>Genome analysis of Parmales, the sister group of diatoms, reveals the evolutionary specialization of diatoms from phago-mixotrophs to photoautotrophs.</title>
        <authorList>
            <person name="Ban H."/>
            <person name="Sato S."/>
            <person name="Yoshikawa S."/>
            <person name="Yamada K."/>
            <person name="Nakamura Y."/>
            <person name="Ichinomiya M."/>
            <person name="Sato N."/>
            <person name="Blanc-Mathieu R."/>
            <person name="Endo H."/>
            <person name="Kuwata A."/>
            <person name="Ogata H."/>
        </authorList>
    </citation>
    <scope>NUCLEOTIDE SEQUENCE [LARGE SCALE GENOMIC DNA]</scope>
    <source>
        <strain evidence="3">NIES 3699</strain>
    </source>
</reference>
<organism evidence="2 3">
    <name type="scientific">Triparma verrucosa</name>
    <dbReference type="NCBI Taxonomy" id="1606542"/>
    <lineage>
        <taxon>Eukaryota</taxon>
        <taxon>Sar</taxon>
        <taxon>Stramenopiles</taxon>
        <taxon>Ochrophyta</taxon>
        <taxon>Bolidophyceae</taxon>
        <taxon>Parmales</taxon>
        <taxon>Triparmaceae</taxon>
        <taxon>Triparma</taxon>
    </lineage>
</organism>
<feature type="compositionally biased region" description="Polar residues" evidence="1">
    <location>
        <begin position="36"/>
        <end position="51"/>
    </location>
</feature>
<name>A0A9W7EXR1_9STRA</name>
<keyword evidence="3" id="KW-1185">Reference proteome</keyword>
<gene>
    <name evidence="2" type="ORF">TrVE_jg1489</name>
</gene>
<dbReference type="Proteomes" id="UP001165160">
    <property type="component" value="Unassembled WGS sequence"/>
</dbReference>
<dbReference type="AlphaFoldDB" id="A0A9W7EXR1"/>
<feature type="compositionally biased region" description="Basic and acidic residues" evidence="1">
    <location>
        <begin position="143"/>
        <end position="154"/>
    </location>
</feature>